<comment type="subcellular location">
    <subcellularLocation>
        <location evidence="1">Cell outer membrane</location>
    </subcellularLocation>
</comment>
<keyword evidence="6" id="KW-0732">Signal</keyword>
<feature type="signal peptide" evidence="6">
    <location>
        <begin position="1"/>
        <end position="20"/>
    </location>
</feature>
<dbReference type="GO" id="GO:0009279">
    <property type="term" value="C:cell outer membrane"/>
    <property type="evidence" value="ECO:0007669"/>
    <property type="project" value="UniProtKB-SubCell"/>
</dbReference>
<dbReference type="SUPFAM" id="SSF56954">
    <property type="entry name" value="Outer membrane efflux proteins (OEP)"/>
    <property type="match status" value="1"/>
</dbReference>
<organism evidence="7 8">
    <name type="scientific">Candidatus Mcinerneyibacterium aminivorans</name>
    <dbReference type="NCBI Taxonomy" id="2703815"/>
    <lineage>
        <taxon>Bacteria</taxon>
        <taxon>Candidatus Macinerneyibacteriota</taxon>
        <taxon>Candidatus Mcinerneyibacteria</taxon>
        <taxon>Candidatus Mcinerneyibacteriales</taxon>
        <taxon>Candidatus Mcinerneyibacteriaceae</taxon>
        <taxon>Candidatus Mcinerneyibacterium</taxon>
    </lineage>
</organism>
<evidence type="ECO:0000313" key="8">
    <source>
        <dbReference type="Proteomes" id="UP000324143"/>
    </source>
</evidence>
<evidence type="ECO:0000256" key="1">
    <source>
        <dbReference type="ARBA" id="ARBA00004442"/>
    </source>
</evidence>
<name>A0A5D0MIU5_9BACT</name>
<evidence type="ECO:0000256" key="4">
    <source>
        <dbReference type="ARBA" id="ARBA00023136"/>
    </source>
</evidence>
<dbReference type="EMBL" id="VSIX01000050">
    <property type="protein sequence ID" value="TYB31158.1"/>
    <property type="molecule type" value="Genomic_DNA"/>
</dbReference>
<dbReference type="GO" id="GO:1990281">
    <property type="term" value="C:efflux pump complex"/>
    <property type="evidence" value="ECO:0007669"/>
    <property type="project" value="TreeGrafter"/>
</dbReference>
<dbReference type="PANTHER" id="PTHR30026">
    <property type="entry name" value="OUTER MEMBRANE PROTEIN TOLC"/>
    <property type="match status" value="1"/>
</dbReference>
<sequence length="480" mass="56513">MKKIFILAMSIILMFTAVNAENILTYENYMDKIKNNLPELDKYEVDVEKAKNSIYGAEGIDDFILDSSLNYIKEKGYQTYSDLRGVNFSTKITKKLRDYGTSVYSSLGYSRSEVEGEEKVVTSIQNGQPVYGSMDYSSDRYNPELEIGFIQPLLYNAKGILDRFSIENARINYEMEQIKRDINIRNVLNYYKKLYFEWIAKNMMLDMMKESLENVKQIRSLVEDKFQSGLVDRDDLERSKSRVINYRKQVLNYQMQLDTIEKELGVIIELDGYKPDYKKFDMFFNEACSLCQRENNVVPFEKTQNYEIIKKSLERLGLVKKISENKTLPKLNLVGNIALKTQENSFSDSMTEMNDIDYQFGISLNLPVENQQAKSEYIDSELSIERLNYELKETKNNYRSNLARILEHIKGKSQMMRYIDENISVLESEYETEREKYERARFELQFLLDTENNITDEKRNKIATKNDLIELYLDYMTLTK</sequence>
<dbReference type="PANTHER" id="PTHR30026:SF20">
    <property type="entry name" value="OUTER MEMBRANE PROTEIN TOLC"/>
    <property type="match status" value="1"/>
</dbReference>
<evidence type="ECO:0000256" key="3">
    <source>
        <dbReference type="ARBA" id="ARBA00022692"/>
    </source>
</evidence>
<keyword evidence="5" id="KW-0998">Cell outer membrane</keyword>
<evidence type="ECO:0000256" key="2">
    <source>
        <dbReference type="ARBA" id="ARBA00022452"/>
    </source>
</evidence>
<comment type="caution">
    <text evidence="7">The sequence shown here is derived from an EMBL/GenBank/DDBJ whole genome shotgun (WGS) entry which is preliminary data.</text>
</comment>
<keyword evidence="2" id="KW-1134">Transmembrane beta strand</keyword>
<dbReference type="Gene3D" id="1.20.1600.10">
    <property type="entry name" value="Outer membrane efflux proteins (OEP)"/>
    <property type="match status" value="1"/>
</dbReference>
<evidence type="ECO:0000256" key="6">
    <source>
        <dbReference type="SAM" id="SignalP"/>
    </source>
</evidence>
<dbReference type="AlphaFoldDB" id="A0A5D0MIU5"/>
<keyword evidence="8" id="KW-1185">Reference proteome</keyword>
<feature type="chain" id="PRO_5023012808" evidence="6">
    <location>
        <begin position="21"/>
        <end position="480"/>
    </location>
</feature>
<dbReference type="Proteomes" id="UP000324143">
    <property type="component" value="Unassembled WGS sequence"/>
</dbReference>
<evidence type="ECO:0000256" key="5">
    <source>
        <dbReference type="ARBA" id="ARBA00023237"/>
    </source>
</evidence>
<proteinExistence type="predicted"/>
<reference evidence="7" key="1">
    <citation type="submission" date="2019-08" db="EMBL/GenBank/DDBJ databases">
        <title>Genomic characterization of a novel candidate phylum (ARYD3) from a high temperature, high salinity tertiary oil reservoir in north central Oklahoma, USA.</title>
        <authorList>
            <person name="Youssef N.H."/>
            <person name="Yadav A."/>
            <person name="Elshahed M.S."/>
        </authorList>
    </citation>
    <scope>NUCLEOTIDE SEQUENCE [LARGE SCALE GENOMIC DNA]</scope>
    <source>
        <strain evidence="7">ARYD3</strain>
    </source>
</reference>
<evidence type="ECO:0000313" key="7">
    <source>
        <dbReference type="EMBL" id="TYB31158.1"/>
    </source>
</evidence>
<dbReference type="InterPro" id="IPR051906">
    <property type="entry name" value="TolC-like"/>
</dbReference>
<protein>
    <submittedName>
        <fullName evidence="7">TolC family protein</fullName>
    </submittedName>
</protein>
<accession>A0A5D0MIU5</accession>
<dbReference type="GO" id="GO:0015288">
    <property type="term" value="F:porin activity"/>
    <property type="evidence" value="ECO:0007669"/>
    <property type="project" value="TreeGrafter"/>
</dbReference>
<keyword evidence="3" id="KW-0812">Transmembrane</keyword>
<gene>
    <name evidence="7" type="ORF">FXF47_05510</name>
</gene>
<keyword evidence="4" id="KW-0472">Membrane</keyword>
<dbReference type="GO" id="GO:0015562">
    <property type="term" value="F:efflux transmembrane transporter activity"/>
    <property type="evidence" value="ECO:0007669"/>
    <property type="project" value="InterPro"/>
</dbReference>